<evidence type="ECO:0000313" key="2">
    <source>
        <dbReference type="EMBL" id="KAF7807240.1"/>
    </source>
</evidence>
<reference evidence="2" key="1">
    <citation type="submission" date="2020-09" db="EMBL/GenBank/DDBJ databases">
        <title>Genome-Enabled Discovery of Anthraquinone Biosynthesis in Senna tora.</title>
        <authorList>
            <person name="Kang S.-H."/>
            <person name="Pandey R.P."/>
            <person name="Lee C.-M."/>
            <person name="Sim J.-S."/>
            <person name="Jeong J.-T."/>
            <person name="Choi B.-S."/>
            <person name="Jung M."/>
            <person name="Ginzburg D."/>
            <person name="Zhao K."/>
            <person name="Won S.Y."/>
            <person name="Oh T.-J."/>
            <person name="Yu Y."/>
            <person name="Kim N.-H."/>
            <person name="Lee O.R."/>
            <person name="Lee T.-H."/>
            <person name="Bashyal P."/>
            <person name="Kim T.-S."/>
            <person name="Lee W.-H."/>
            <person name="Kawkins C."/>
            <person name="Kim C.-K."/>
            <person name="Kim J.S."/>
            <person name="Ahn B.O."/>
            <person name="Rhee S.Y."/>
            <person name="Sohng J.K."/>
        </authorList>
    </citation>
    <scope>NUCLEOTIDE SEQUENCE</scope>
    <source>
        <tissue evidence="2">Leaf</tissue>
    </source>
</reference>
<feature type="region of interest" description="Disordered" evidence="1">
    <location>
        <begin position="1"/>
        <end position="42"/>
    </location>
</feature>
<protein>
    <submittedName>
        <fullName evidence="2">Uncharacterized protein</fullName>
    </submittedName>
</protein>
<evidence type="ECO:0000313" key="3">
    <source>
        <dbReference type="Proteomes" id="UP000634136"/>
    </source>
</evidence>
<feature type="compositionally biased region" description="Polar residues" evidence="1">
    <location>
        <begin position="31"/>
        <end position="40"/>
    </location>
</feature>
<proteinExistence type="predicted"/>
<dbReference type="EMBL" id="JAAIUW010000012">
    <property type="protein sequence ID" value="KAF7807240.1"/>
    <property type="molecule type" value="Genomic_DNA"/>
</dbReference>
<accession>A0A834SQN6</accession>
<organism evidence="2 3">
    <name type="scientific">Senna tora</name>
    <dbReference type="NCBI Taxonomy" id="362788"/>
    <lineage>
        <taxon>Eukaryota</taxon>
        <taxon>Viridiplantae</taxon>
        <taxon>Streptophyta</taxon>
        <taxon>Embryophyta</taxon>
        <taxon>Tracheophyta</taxon>
        <taxon>Spermatophyta</taxon>
        <taxon>Magnoliopsida</taxon>
        <taxon>eudicotyledons</taxon>
        <taxon>Gunneridae</taxon>
        <taxon>Pentapetalae</taxon>
        <taxon>rosids</taxon>
        <taxon>fabids</taxon>
        <taxon>Fabales</taxon>
        <taxon>Fabaceae</taxon>
        <taxon>Caesalpinioideae</taxon>
        <taxon>Cassia clade</taxon>
        <taxon>Senna</taxon>
    </lineage>
</organism>
<sequence length="90" mass="9599">MKKKAKLEKKSGKFTSLGPNREQRTEKIRNANGNAATSLNGDPLQLRAPAVVPVGCDGIPQATRTLPSNEVVAPLRSEMSIADLGRESGE</sequence>
<comment type="caution">
    <text evidence="2">The sequence shown here is derived from an EMBL/GenBank/DDBJ whole genome shotgun (WGS) entry which is preliminary data.</text>
</comment>
<keyword evidence="3" id="KW-1185">Reference proteome</keyword>
<name>A0A834SQN6_9FABA</name>
<evidence type="ECO:0000256" key="1">
    <source>
        <dbReference type="SAM" id="MobiDB-lite"/>
    </source>
</evidence>
<gene>
    <name evidence="2" type="ORF">G2W53_039401</name>
</gene>
<dbReference type="Proteomes" id="UP000634136">
    <property type="component" value="Unassembled WGS sequence"/>
</dbReference>
<dbReference type="AlphaFoldDB" id="A0A834SQN6"/>